<dbReference type="SUPFAM" id="SSF51735">
    <property type="entry name" value="NAD(P)-binding Rossmann-fold domains"/>
    <property type="match status" value="1"/>
</dbReference>
<keyword evidence="5" id="KW-1185">Reference proteome</keyword>
<dbReference type="PANTHER" id="PTHR43333:SF1">
    <property type="entry name" value="D-ISOMER SPECIFIC 2-HYDROXYACID DEHYDROGENASE NAD-BINDING DOMAIN-CONTAINING PROTEIN"/>
    <property type="match status" value="1"/>
</dbReference>
<evidence type="ECO:0000313" key="4">
    <source>
        <dbReference type="EMBL" id="POF27894.1"/>
    </source>
</evidence>
<dbReference type="GO" id="GO:0016616">
    <property type="term" value="F:oxidoreductase activity, acting on the CH-OH group of donors, NAD or NADP as acceptor"/>
    <property type="evidence" value="ECO:0007669"/>
    <property type="project" value="InterPro"/>
</dbReference>
<proteinExistence type="predicted"/>
<dbReference type="Gene3D" id="3.40.50.720">
    <property type="entry name" value="NAD(P)-binding Rossmann-like Domain"/>
    <property type="match status" value="2"/>
</dbReference>
<dbReference type="Pfam" id="PF02826">
    <property type="entry name" value="2-Hacid_dh_C"/>
    <property type="match status" value="1"/>
</dbReference>
<dbReference type="GO" id="GO:0051287">
    <property type="term" value="F:NAD binding"/>
    <property type="evidence" value="ECO:0007669"/>
    <property type="project" value="InterPro"/>
</dbReference>
<dbReference type="AlphaFoldDB" id="A0A2S3UJK0"/>
<reference evidence="4 5" key="1">
    <citation type="submission" date="2018-01" db="EMBL/GenBank/DDBJ databases">
        <title>Genomic Encyclopedia of Archaeal and Bacterial Type Strains, Phase II (KMG-II): from individual species to whole genera.</title>
        <authorList>
            <person name="Goeker M."/>
        </authorList>
    </citation>
    <scope>NUCLEOTIDE SEQUENCE [LARGE SCALE GENOMIC DNA]</scope>
    <source>
        <strain evidence="4 5">DSM 17023</strain>
    </source>
</reference>
<dbReference type="PANTHER" id="PTHR43333">
    <property type="entry name" value="2-HACID_DH_C DOMAIN-CONTAINING PROTEIN"/>
    <property type="match status" value="1"/>
</dbReference>
<dbReference type="Proteomes" id="UP000236959">
    <property type="component" value="Unassembled WGS sequence"/>
</dbReference>
<feature type="domain" description="D-isomer specific 2-hydroxyacid dehydrogenase NAD-binding" evidence="3">
    <location>
        <begin position="100"/>
        <end position="273"/>
    </location>
</feature>
<dbReference type="OrthoDB" id="7374922at2"/>
<dbReference type="InterPro" id="IPR036291">
    <property type="entry name" value="NAD(P)-bd_dom_sf"/>
</dbReference>
<accession>A0A2S3UJK0</accession>
<evidence type="ECO:0000313" key="5">
    <source>
        <dbReference type="Proteomes" id="UP000236959"/>
    </source>
</evidence>
<gene>
    <name evidence="4" type="ORF">CLV41_12054</name>
</gene>
<name>A0A2S3UJK0_9HYPH</name>
<dbReference type="InterPro" id="IPR006140">
    <property type="entry name" value="D-isomer_DH_NAD-bd"/>
</dbReference>
<dbReference type="CDD" id="cd05300">
    <property type="entry name" value="2-Hacid_dh_1"/>
    <property type="match status" value="1"/>
</dbReference>
<protein>
    <submittedName>
        <fullName evidence="4">D-2-hydroxyacid dehydrogenase (NADP+)</fullName>
    </submittedName>
</protein>
<keyword evidence="1" id="KW-0560">Oxidoreductase</keyword>
<evidence type="ECO:0000259" key="3">
    <source>
        <dbReference type="Pfam" id="PF02826"/>
    </source>
</evidence>
<dbReference type="SUPFAM" id="SSF52283">
    <property type="entry name" value="Formate/glycerate dehydrogenase catalytic domain-like"/>
    <property type="match status" value="1"/>
</dbReference>
<sequence>MSILIMDSNAEFYAEKLAQTLPELDFRAAVTEDDALAFSSEATALIGLAPYLSSKLISACGKLEWIQALTTGVDNLKSLKGIAITNCHGIHGPQMSELAVMMMLAVQRNFPKMLANQNGHAWERWPQPILAGKTACIVGVGAIGEHLAGLLGAFGVKVTGVSGGRAEVPGFKKIYTRERLLEASGEADFLILLTPYTPETHHIVDARVIAAMKPTGILINISRGGCLDEESLIDALRADRIAGAALDVFARSPLPPGDPLWDLPNLIVTPHIGGFSDVYREQALPILETNVAAYAAGGVAALEGRLDQ</sequence>
<comment type="caution">
    <text evidence="4">The sequence shown here is derived from an EMBL/GenBank/DDBJ whole genome shotgun (WGS) entry which is preliminary data.</text>
</comment>
<evidence type="ECO:0000256" key="2">
    <source>
        <dbReference type="ARBA" id="ARBA00023027"/>
    </source>
</evidence>
<dbReference type="EMBL" id="PPCN01000020">
    <property type="protein sequence ID" value="POF27894.1"/>
    <property type="molecule type" value="Genomic_DNA"/>
</dbReference>
<organism evidence="4 5">
    <name type="scientific">Roseibium marinum</name>
    <dbReference type="NCBI Taxonomy" id="281252"/>
    <lineage>
        <taxon>Bacteria</taxon>
        <taxon>Pseudomonadati</taxon>
        <taxon>Pseudomonadota</taxon>
        <taxon>Alphaproteobacteria</taxon>
        <taxon>Hyphomicrobiales</taxon>
        <taxon>Stappiaceae</taxon>
        <taxon>Roseibium</taxon>
    </lineage>
</organism>
<dbReference type="RefSeq" id="WP_103225506.1">
    <property type="nucleotide sequence ID" value="NZ_PPCN01000020.1"/>
</dbReference>
<keyword evidence="2" id="KW-0520">NAD</keyword>
<evidence type="ECO:0000256" key="1">
    <source>
        <dbReference type="ARBA" id="ARBA00023002"/>
    </source>
</evidence>